<feature type="transmembrane region" description="Helical" evidence="1">
    <location>
        <begin position="99"/>
        <end position="124"/>
    </location>
</feature>
<keyword evidence="1" id="KW-0472">Membrane</keyword>
<organism evidence="2 3">
    <name type="scientific">Promethearchaeum syntrophicum</name>
    <dbReference type="NCBI Taxonomy" id="2594042"/>
    <lineage>
        <taxon>Archaea</taxon>
        <taxon>Promethearchaeati</taxon>
        <taxon>Promethearchaeota</taxon>
        <taxon>Promethearchaeia</taxon>
        <taxon>Promethearchaeales</taxon>
        <taxon>Promethearchaeaceae</taxon>
        <taxon>Promethearchaeum</taxon>
    </lineage>
</organism>
<dbReference type="GeneID" id="41329395"/>
<accession>A0A5B9D9B3</accession>
<dbReference type="AlphaFoldDB" id="A0A5B9D9B3"/>
<dbReference type="RefSeq" id="WP_147662481.1">
    <property type="nucleotide sequence ID" value="NZ_CP042905.2"/>
</dbReference>
<keyword evidence="3" id="KW-1185">Reference proteome</keyword>
<evidence type="ECO:0000313" key="2">
    <source>
        <dbReference type="EMBL" id="QEE15575.1"/>
    </source>
</evidence>
<feature type="transmembrane region" description="Helical" evidence="1">
    <location>
        <begin position="60"/>
        <end position="79"/>
    </location>
</feature>
<gene>
    <name evidence="2" type="ORF">DSAG12_01401</name>
</gene>
<name>A0A5B9D9B3_9ARCH</name>
<keyword evidence="1" id="KW-0812">Transmembrane</keyword>
<dbReference type="EMBL" id="CP042905">
    <property type="protein sequence ID" value="QEE15575.1"/>
    <property type="molecule type" value="Genomic_DNA"/>
</dbReference>
<reference evidence="2 3" key="1">
    <citation type="journal article" date="2020" name="Nature">
        <title>Isolation of an archaeon at the prokaryote-eukaryote interface.</title>
        <authorList>
            <person name="Imachi H."/>
            <person name="Nobu M.K."/>
            <person name="Nakahara N."/>
            <person name="Morono Y."/>
            <person name="Ogawara M."/>
            <person name="Takaki Y."/>
            <person name="Takano Y."/>
            <person name="Uematsu K."/>
            <person name="Ikuta T."/>
            <person name="Ito M."/>
            <person name="Matsui Y."/>
            <person name="Miyazaki M."/>
            <person name="Murata K."/>
            <person name="Saito Y."/>
            <person name="Sakai S."/>
            <person name="Song C."/>
            <person name="Tasumi E."/>
            <person name="Yamanaka Y."/>
            <person name="Yamaguchi T."/>
            <person name="Kamagata Y."/>
            <person name="Tamaki H."/>
            <person name="Takai K."/>
        </authorList>
    </citation>
    <scope>NUCLEOTIDE SEQUENCE [LARGE SCALE GENOMIC DNA]</scope>
    <source>
        <strain evidence="2 3">MK-D1</strain>
    </source>
</reference>
<feature type="transmembrane region" description="Helical" evidence="1">
    <location>
        <begin position="38"/>
        <end position="55"/>
    </location>
</feature>
<evidence type="ECO:0000256" key="1">
    <source>
        <dbReference type="SAM" id="Phobius"/>
    </source>
</evidence>
<sequence>MSYENKEESTISIHGTSKIKIKHLVTHPYFFSDFRQTPINWVLIILSVVSLIFVFNTDRWYFLIGIPIFIALFIFLILFQGEWQRFNVYYPILDVVFYGFIIVDFIILCFFNIFFSLSVIFLILKFKNYLVDRENRIASAMKGLYS</sequence>
<dbReference type="Proteomes" id="UP000321408">
    <property type="component" value="Chromosome"/>
</dbReference>
<keyword evidence="1" id="KW-1133">Transmembrane helix</keyword>
<proteinExistence type="predicted"/>
<dbReference type="KEGG" id="psyt:DSAG12_01401"/>
<protein>
    <submittedName>
        <fullName evidence="2">Uncharacterized protein</fullName>
    </submittedName>
</protein>
<evidence type="ECO:0000313" key="3">
    <source>
        <dbReference type="Proteomes" id="UP000321408"/>
    </source>
</evidence>
<reference evidence="2 3" key="2">
    <citation type="journal article" date="2024" name="Int. J. Syst. Evol. Microbiol.">
        <title>Promethearchaeum syntrophicum gen. nov., sp. nov., an anaerobic, obligately syntrophic archaeon, the first isolate of the lineage 'Asgard' archaea, and proposal of the new archaeal phylum Promethearchaeota phyl. nov. and kingdom Promethearchaeati regn. nov.</title>
        <authorList>
            <person name="Imachi H."/>
            <person name="Nobu M.K."/>
            <person name="Kato S."/>
            <person name="Takaki Y."/>
            <person name="Miyazaki M."/>
            <person name="Miyata M."/>
            <person name="Ogawara M."/>
            <person name="Saito Y."/>
            <person name="Sakai S."/>
            <person name="Tahara Y.O."/>
            <person name="Takano Y."/>
            <person name="Tasumi E."/>
            <person name="Uematsu K."/>
            <person name="Yoshimura T."/>
            <person name="Itoh T."/>
            <person name="Ohkuma M."/>
            <person name="Takai K."/>
        </authorList>
    </citation>
    <scope>NUCLEOTIDE SEQUENCE [LARGE SCALE GENOMIC DNA]</scope>
    <source>
        <strain evidence="2 3">MK-D1</strain>
    </source>
</reference>